<protein>
    <submittedName>
        <fullName evidence="2">5-methylthioadenosine/S-adenosylhomocysteine deaminase</fullName>
        <ecNumber evidence="2">3.5.4.28</ecNumber>
        <ecNumber evidence="2">3.5.4.31</ecNumber>
    </submittedName>
</protein>
<dbReference type="EMBL" id="LWMU01000070">
    <property type="protein sequence ID" value="KZX12400.1"/>
    <property type="molecule type" value="Genomic_DNA"/>
</dbReference>
<dbReference type="STRING" id="66851.MBORA_11540"/>
<evidence type="ECO:0000313" key="3">
    <source>
        <dbReference type="Proteomes" id="UP000077428"/>
    </source>
</evidence>
<dbReference type="NCBIfam" id="NF005552">
    <property type="entry name" value="PRK07213.1"/>
    <property type="match status" value="1"/>
</dbReference>
<dbReference type="PANTHER" id="PTHR43794:SF5">
    <property type="entry name" value="CHLOROHYDROLASE FAMILY PROTEIN"/>
    <property type="match status" value="1"/>
</dbReference>
<dbReference type="InterPro" id="IPR032466">
    <property type="entry name" value="Metal_Hydrolase"/>
</dbReference>
<dbReference type="EC" id="3.5.4.31" evidence="2"/>
<evidence type="ECO:0000313" key="2">
    <source>
        <dbReference type="EMBL" id="KZX12400.1"/>
    </source>
</evidence>
<dbReference type="InterPro" id="IPR011059">
    <property type="entry name" value="Metal-dep_hydrolase_composite"/>
</dbReference>
<accession>A0A162FMU7</accession>
<proteinExistence type="predicted"/>
<dbReference type="OrthoDB" id="42910at2157"/>
<keyword evidence="3" id="KW-1185">Reference proteome</keyword>
<dbReference type="PANTHER" id="PTHR43794">
    <property type="entry name" value="AMINOHYDROLASE SSNA-RELATED"/>
    <property type="match status" value="1"/>
</dbReference>
<feature type="domain" description="Amidohydrolase-related" evidence="1">
    <location>
        <begin position="48"/>
        <end position="377"/>
    </location>
</feature>
<keyword evidence="2" id="KW-0378">Hydrolase</keyword>
<dbReference type="InterPro" id="IPR050287">
    <property type="entry name" value="MTA/SAH_deaminase"/>
</dbReference>
<dbReference type="EC" id="3.5.4.28" evidence="2"/>
<dbReference type="Gene3D" id="3.20.20.140">
    <property type="entry name" value="Metal-dependent hydrolases"/>
    <property type="match status" value="1"/>
</dbReference>
<dbReference type="GO" id="GO:0090614">
    <property type="term" value="F:5'-methylthioadenosine deaminase activity"/>
    <property type="evidence" value="ECO:0007669"/>
    <property type="project" value="UniProtKB-EC"/>
</dbReference>
<sequence>MLTIANGIILKGQDLKPTREDIVIDEGKIIEIGNNLREGKIIDAGGNLVCPSFINGHTHIGDSIIKDEGYSLSLSEMVKPPNGVKHCALANVEDDEIIEAMALSMWEMLESGTTHFIDYREGGIKGVKLLKKASKDIPINPIILGRDDSFYGDDPDLKKVKIAIRKLLKIADGIAPSGFGEVSDEVAHLIVEKCNKSDKISSIHVAESKSAQRDSLKKYNKTEIKRGVESNFDQLVHLTNPCDDDLKLVANFYNNIVVCPRANAALNVGVAPLNKMFNLGINPLLGTDNVMLNSPDMLRELEFSLKIMSIFYKNYLDPLKLLKSATTNISNFRINNYIKKSYIELNNNAELFICKFISKNPYLNIINRCKTKNILYVINKVDIKDYIINI</sequence>
<dbReference type="InterPro" id="IPR006680">
    <property type="entry name" value="Amidohydro-rel"/>
</dbReference>
<dbReference type="AlphaFoldDB" id="A0A162FMU7"/>
<dbReference type="SUPFAM" id="SSF51338">
    <property type="entry name" value="Composite domain of metallo-dependent hydrolases"/>
    <property type="match status" value="1"/>
</dbReference>
<reference evidence="3" key="1">
    <citation type="journal article" date="2016" name="Genome Announc.">
        <title>Draft Genome Sequences of Methanobrevibacter curvatus DSM11111, Methanobrevibacter cuticularis DSM11139, Methanobrevibacter filiformis DSM11501, and Methanobrevibacter oralis DSM7256.</title>
        <authorList>
            <person name="Poehlein A."/>
            <person name="Seedorf H."/>
        </authorList>
    </citation>
    <scope>NUCLEOTIDE SEQUENCE [LARGE SCALE GENOMIC DNA]</scope>
    <source>
        <strain evidence="3">DSM 7256 / JCM 30027 / ZR</strain>
    </source>
</reference>
<dbReference type="Pfam" id="PF01979">
    <property type="entry name" value="Amidohydro_1"/>
    <property type="match status" value="1"/>
</dbReference>
<comment type="caution">
    <text evidence="2">The sequence shown here is derived from an EMBL/GenBank/DDBJ whole genome shotgun (WGS) entry which is preliminary data.</text>
</comment>
<dbReference type="Gene3D" id="2.30.40.10">
    <property type="entry name" value="Urease, subunit C, domain 1"/>
    <property type="match status" value="1"/>
</dbReference>
<gene>
    <name evidence="2" type="primary">mtaD_2</name>
    <name evidence="2" type="ORF">MBORA_11540</name>
</gene>
<dbReference type="Proteomes" id="UP000077428">
    <property type="component" value="Unassembled WGS sequence"/>
</dbReference>
<name>A0A162FMU7_METOA</name>
<dbReference type="SUPFAM" id="SSF51556">
    <property type="entry name" value="Metallo-dependent hydrolases"/>
    <property type="match status" value="1"/>
</dbReference>
<dbReference type="GO" id="GO:0050270">
    <property type="term" value="F:S-adenosylhomocysteine deaminase activity"/>
    <property type="evidence" value="ECO:0007669"/>
    <property type="project" value="UniProtKB-EC"/>
</dbReference>
<evidence type="ECO:0000259" key="1">
    <source>
        <dbReference type="Pfam" id="PF01979"/>
    </source>
</evidence>
<organism evidence="2 3">
    <name type="scientific">Methanobrevibacter oralis</name>
    <dbReference type="NCBI Taxonomy" id="66851"/>
    <lineage>
        <taxon>Archaea</taxon>
        <taxon>Methanobacteriati</taxon>
        <taxon>Methanobacteriota</taxon>
        <taxon>Methanomada group</taxon>
        <taxon>Methanobacteria</taxon>
        <taxon>Methanobacteriales</taxon>
        <taxon>Methanobacteriaceae</taxon>
        <taxon>Methanobrevibacter</taxon>
    </lineage>
</organism>
<dbReference type="PATRIC" id="fig|66851.6.peg.1256"/>
<dbReference type="RefSeq" id="WP_042694143.1">
    <property type="nucleotide sequence ID" value="NZ_CABMAB010000034.1"/>
</dbReference>